<dbReference type="RefSeq" id="WP_196991728.1">
    <property type="nucleotide sequence ID" value="NZ_JADWYR010000002.1"/>
</dbReference>
<dbReference type="EMBL" id="JADWYR010000002">
    <property type="protein sequence ID" value="MBG9377655.1"/>
    <property type="molecule type" value="Genomic_DNA"/>
</dbReference>
<dbReference type="InterPro" id="IPR013783">
    <property type="entry name" value="Ig-like_fold"/>
</dbReference>
<evidence type="ECO:0000313" key="4">
    <source>
        <dbReference type="Proteomes" id="UP000628448"/>
    </source>
</evidence>
<sequence>MKRNLSLLAAAAFALLSITASAQCDLNPVIAPGQLILCPGATDTLSVAGNFDSYQWFKNNQPIEGATGPFYIVEQYRDAASFFKVSVTKNGCADTSKRVLVDGYVFALPYVITTGEIGIYNPLKDVRFQCPGDSVIMTMGDPYNVNIQWYNAGKPIPGATGKTFQVTQKGSYTVCGSPAVCPSYTDCQNIPMNYAFDKVEPLITESNDTLFASAAKTYRWYYNGRQIPGATKNYIVPDRNGAYTVAIKTTHDCTGMSPVYNYNGADALIAVAPNPVMNTLHVRVKKAGVAYIAIADLYGNRYKLIPYRNDNELINVSDLRMGTYVVQVLNSKQQVIGSTKIFKQ</sequence>
<dbReference type="Gene3D" id="2.60.40.10">
    <property type="entry name" value="Immunoglobulins"/>
    <property type="match status" value="1"/>
</dbReference>
<gene>
    <name evidence="3" type="ORF">I5907_15535</name>
</gene>
<evidence type="ECO:0000259" key="2">
    <source>
        <dbReference type="Pfam" id="PF18962"/>
    </source>
</evidence>
<dbReference type="Proteomes" id="UP000628448">
    <property type="component" value="Unassembled WGS sequence"/>
</dbReference>
<keyword evidence="1" id="KW-0732">Signal</keyword>
<feature type="signal peptide" evidence="1">
    <location>
        <begin position="1"/>
        <end position="22"/>
    </location>
</feature>
<evidence type="ECO:0000256" key="1">
    <source>
        <dbReference type="SAM" id="SignalP"/>
    </source>
</evidence>
<organism evidence="3 4">
    <name type="scientific">Panacibacter microcysteis</name>
    <dbReference type="NCBI Taxonomy" id="2793269"/>
    <lineage>
        <taxon>Bacteria</taxon>
        <taxon>Pseudomonadati</taxon>
        <taxon>Bacteroidota</taxon>
        <taxon>Chitinophagia</taxon>
        <taxon>Chitinophagales</taxon>
        <taxon>Chitinophagaceae</taxon>
        <taxon>Panacibacter</taxon>
    </lineage>
</organism>
<protein>
    <submittedName>
        <fullName evidence="3">T9SS type A sorting domain-containing protein</fullName>
    </submittedName>
</protein>
<feature type="chain" id="PRO_5037933879" evidence="1">
    <location>
        <begin position="23"/>
        <end position="344"/>
    </location>
</feature>
<name>A0A931E4R7_9BACT</name>
<dbReference type="Pfam" id="PF18962">
    <property type="entry name" value="Por_Secre_tail"/>
    <property type="match status" value="1"/>
</dbReference>
<comment type="caution">
    <text evidence="3">The sequence shown here is derived from an EMBL/GenBank/DDBJ whole genome shotgun (WGS) entry which is preliminary data.</text>
</comment>
<dbReference type="AlphaFoldDB" id="A0A931E4R7"/>
<evidence type="ECO:0000313" key="3">
    <source>
        <dbReference type="EMBL" id="MBG9377655.1"/>
    </source>
</evidence>
<proteinExistence type="predicted"/>
<accession>A0A931E4R7</accession>
<keyword evidence="4" id="KW-1185">Reference proteome</keyword>
<dbReference type="InterPro" id="IPR026444">
    <property type="entry name" value="Secre_tail"/>
</dbReference>
<feature type="domain" description="Secretion system C-terminal sorting" evidence="2">
    <location>
        <begin position="273"/>
        <end position="338"/>
    </location>
</feature>
<reference evidence="3" key="1">
    <citation type="submission" date="2020-11" db="EMBL/GenBank/DDBJ databases">
        <title>Bacterial whole genome sequence for Panacibacter sp. DH6.</title>
        <authorList>
            <person name="Le V."/>
            <person name="Ko S."/>
            <person name="Ahn C.-Y."/>
            <person name="Oh H.-M."/>
        </authorList>
    </citation>
    <scope>NUCLEOTIDE SEQUENCE</scope>
    <source>
        <strain evidence="3">DH6</strain>
    </source>
</reference>